<organism evidence="2 3">
    <name type="scientific">Schistosoma mattheei</name>
    <dbReference type="NCBI Taxonomy" id="31246"/>
    <lineage>
        <taxon>Eukaryota</taxon>
        <taxon>Metazoa</taxon>
        <taxon>Spiralia</taxon>
        <taxon>Lophotrochozoa</taxon>
        <taxon>Platyhelminthes</taxon>
        <taxon>Trematoda</taxon>
        <taxon>Digenea</taxon>
        <taxon>Strigeidida</taxon>
        <taxon>Schistosomatoidea</taxon>
        <taxon>Schistosomatidae</taxon>
        <taxon>Schistosoma</taxon>
    </lineage>
</organism>
<feature type="transmembrane region" description="Helical" evidence="1">
    <location>
        <begin position="678"/>
        <end position="698"/>
    </location>
</feature>
<dbReference type="Proteomes" id="UP000050791">
    <property type="component" value="Unassembled WGS sequence"/>
</dbReference>
<dbReference type="AlphaFoldDB" id="A0AA85BV78"/>
<keyword evidence="1" id="KW-1133">Transmembrane helix</keyword>
<evidence type="ECO:0000313" key="2">
    <source>
        <dbReference type="Proteomes" id="UP000050791"/>
    </source>
</evidence>
<reference evidence="3" key="1">
    <citation type="submission" date="2023-11" db="UniProtKB">
        <authorList>
            <consortium name="WormBaseParasite"/>
        </authorList>
    </citation>
    <scope>IDENTIFICATION</scope>
</reference>
<accession>A0AA85BV78</accession>
<evidence type="ECO:0000256" key="1">
    <source>
        <dbReference type="SAM" id="Phobius"/>
    </source>
</evidence>
<sequence>MISIYQCVKFELINEIDSVSVFNLFLSEYTSPTADLTLCHPTAFKYDSSKWIASLSPNTELSKTLCPISGGFQISQTLDLKNNEVLCEPHVYSTLESECMSGEGILWTFLQPQCNPFVQNYKTQFQCHSTWKLNSLNYILIYQQINQYTYEFYQLVYLQLPEELSIESKTIKLYEVQIRRAFGNCDDERVSCTHGCEHNARNQFFCHRSCLVPGQTCGNIIHDSCKFHPNYYGTWDLIEPSSIQESLGYEHPSSRLIAQFFIKSDKLIISSMTGISYTMNLYCVKEIQESLYDRYILRSDYQTNGCYSRDLCLEIYRGNKNDFETSSNVNAILYRMSVGGKHLLTDICQFNNDNHLYSRTIYPLRGNILIRNTADKKSITPTGITKCGLYQIRLTGKLFILNTETTQFGSQDDLFNVTNKQSINNRLGKDDHTNIMSHINGKLLNTYEANDDKSYQGPCSIEISDFNPHLGISGEFDNTLRIRHYCESTIYPSIFKSDHQCIASFNIDGISTISSSYFLIITYLKITDQYYCLIIQINRNNDDMNNSNGNNHSNQNYTIFMYHSPQCQYETTPFEAIKLDENKAFAKLLLTSTQRQNDNSTSGSSSSSNTIITPILKSFNKSFYLSSNKLTRPIQQYTTIHNDYQQQNLTRFKALRFLSKPIKKTRSFFIINNQSSSIYSTISSYNYLLIFLIIFRIYC</sequence>
<name>A0AA85BV78_9TREM</name>
<dbReference type="WBParaSite" id="SMTH1_80060.1">
    <property type="protein sequence ID" value="SMTH1_80060.1"/>
    <property type="gene ID" value="SMTH1_80060"/>
</dbReference>
<proteinExistence type="predicted"/>
<protein>
    <submittedName>
        <fullName evidence="3">Uncharacterized protein</fullName>
    </submittedName>
</protein>
<keyword evidence="1" id="KW-0472">Membrane</keyword>
<keyword evidence="1" id="KW-0812">Transmembrane</keyword>
<evidence type="ECO:0000313" key="3">
    <source>
        <dbReference type="WBParaSite" id="SMTH1_80060.1"/>
    </source>
</evidence>